<dbReference type="AlphaFoldDB" id="A0A1G8Z5U9"/>
<keyword evidence="1" id="KW-1003">Cell membrane</keyword>
<organism evidence="8 9">
    <name type="scientific">Meinhardsimonia xiamenensis</name>
    <dbReference type="NCBI Taxonomy" id="990712"/>
    <lineage>
        <taxon>Bacteria</taxon>
        <taxon>Pseudomonadati</taxon>
        <taxon>Pseudomonadota</taxon>
        <taxon>Alphaproteobacteria</taxon>
        <taxon>Rhodobacterales</taxon>
        <taxon>Paracoccaceae</taxon>
        <taxon>Meinhardsimonia</taxon>
    </lineage>
</organism>
<name>A0A1G8Z5U9_9RHOB</name>
<evidence type="ECO:0000256" key="4">
    <source>
        <dbReference type="ARBA" id="ARBA00023136"/>
    </source>
</evidence>
<accession>A0A1G8Z5U9</accession>
<evidence type="ECO:0000256" key="6">
    <source>
        <dbReference type="SAM" id="Phobius"/>
    </source>
</evidence>
<evidence type="ECO:0000256" key="2">
    <source>
        <dbReference type="ARBA" id="ARBA00022692"/>
    </source>
</evidence>
<dbReference type="OrthoDB" id="7689797at2"/>
<evidence type="ECO:0000256" key="5">
    <source>
        <dbReference type="SAM" id="Coils"/>
    </source>
</evidence>
<keyword evidence="3 6" id="KW-1133">Transmembrane helix</keyword>
<dbReference type="InterPro" id="IPR010445">
    <property type="entry name" value="LapA_dom"/>
</dbReference>
<evidence type="ECO:0000259" key="7">
    <source>
        <dbReference type="Pfam" id="PF06305"/>
    </source>
</evidence>
<keyword evidence="2 6" id="KW-0812">Transmembrane</keyword>
<feature type="transmembrane region" description="Helical" evidence="6">
    <location>
        <begin position="52"/>
        <end position="72"/>
    </location>
</feature>
<dbReference type="RefSeq" id="WP_092497958.1">
    <property type="nucleotide sequence ID" value="NZ_FNFV01000001.1"/>
</dbReference>
<feature type="domain" description="Lipopolysaccharide assembly protein A" evidence="7">
    <location>
        <begin position="46"/>
        <end position="98"/>
    </location>
</feature>
<keyword evidence="5" id="KW-0175">Coiled coil</keyword>
<evidence type="ECO:0000313" key="9">
    <source>
        <dbReference type="Proteomes" id="UP000199328"/>
    </source>
</evidence>
<reference evidence="9" key="1">
    <citation type="submission" date="2016-10" db="EMBL/GenBank/DDBJ databases">
        <authorList>
            <person name="Varghese N."/>
            <person name="Submissions S."/>
        </authorList>
    </citation>
    <scope>NUCLEOTIDE SEQUENCE [LARGE SCALE GENOMIC DNA]</scope>
    <source>
        <strain evidence="9">CGMCC 1.10789</strain>
    </source>
</reference>
<gene>
    <name evidence="8" type="ORF">SAMN05216257_101591</name>
</gene>
<dbReference type="EMBL" id="FNFV01000001">
    <property type="protein sequence ID" value="SDK10398.1"/>
    <property type="molecule type" value="Genomic_DNA"/>
</dbReference>
<dbReference type="Pfam" id="PF06305">
    <property type="entry name" value="LapA_dom"/>
    <property type="match status" value="1"/>
</dbReference>
<sequence>MARYIRYIRYAFLALVTVVLVTLALANSAPVTLRALPEQLTLLTGWNWSATLPLWVVIFGGVVAGLFIGFVWEWLREHRYRAQAARERRERERLEREVARARREAAGGDEVLALLEEGGKA</sequence>
<dbReference type="GO" id="GO:0005886">
    <property type="term" value="C:plasma membrane"/>
    <property type="evidence" value="ECO:0007669"/>
    <property type="project" value="InterPro"/>
</dbReference>
<proteinExistence type="predicted"/>
<keyword evidence="9" id="KW-1185">Reference proteome</keyword>
<evidence type="ECO:0000256" key="1">
    <source>
        <dbReference type="ARBA" id="ARBA00022475"/>
    </source>
</evidence>
<evidence type="ECO:0000313" key="8">
    <source>
        <dbReference type="EMBL" id="SDK10398.1"/>
    </source>
</evidence>
<protein>
    <recommendedName>
        <fullName evidence="7">Lipopolysaccharide assembly protein A domain-containing protein</fullName>
    </recommendedName>
</protein>
<feature type="coiled-coil region" evidence="5">
    <location>
        <begin position="75"/>
        <end position="111"/>
    </location>
</feature>
<keyword evidence="4 6" id="KW-0472">Membrane</keyword>
<evidence type="ECO:0000256" key="3">
    <source>
        <dbReference type="ARBA" id="ARBA00022989"/>
    </source>
</evidence>
<dbReference type="STRING" id="990712.SAMN05216257_101591"/>
<dbReference type="Proteomes" id="UP000199328">
    <property type="component" value="Unassembled WGS sequence"/>
</dbReference>